<proteinExistence type="predicted"/>
<protein>
    <submittedName>
        <fullName evidence="1">Uncharacterized protein</fullName>
    </submittedName>
</protein>
<sequence length="50" mass="5672">MCLFLDSLNLGIVKHFASKAVCIRNPAGLANPAFLISHFSFKFWQNKLYV</sequence>
<organism evidence="1 2">
    <name type="scientific">Phocaeicola vulgatus</name>
    <name type="common">Bacteroides vulgatus</name>
    <dbReference type="NCBI Taxonomy" id="821"/>
    <lineage>
        <taxon>Bacteria</taxon>
        <taxon>Pseudomonadati</taxon>
        <taxon>Bacteroidota</taxon>
        <taxon>Bacteroidia</taxon>
        <taxon>Bacteroidales</taxon>
        <taxon>Bacteroidaceae</taxon>
        <taxon>Phocaeicola</taxon>
    </lineage>
</organism>
<gene>
    <name evidence="1" type="ORF">VIC01_02383</name>
</gene>
<accession>A0A5P3AT36</accession>
<reference evidence="1 2" key="1">
    <citation type="submission" date="2019-09" db="EMBL/GenBank/DDBJ databases">
        <title>Commensal-derived Metabolites Govern Vibrio cholerae Pathogenesis in Host.</title>
        <authorList>
            <person name="Yoon S.S."/>
            <person name="Yoon M.Y."/>
        </authorList>
    </citation>
    <scope>NUCLEOTIDE SEQUENCE [LARGE SCALE GENOMIC DNA]</scope>
    <source>
        <strain evidence="1 2">VIC01</strain>
    </source>
</reference>
<dbReference type="AlphaFoldDB" id="A0A5P3AT36"/>
<dbReference type="Proteomes" id="UP000326091">
    <property type="component" value="Chromosome"/>
</dbReference>
<evidence type="ECO:0000313" key="2">
    <source>
        <dbReference type="Proteomes" id="UP000326091"/>
    </source>
</evidence>
<evidence type="ECO:0000313" key="1">
    <source>
        <dbReference type="EMBL" id="QEW36821.1"/>
    </source>
</evidence>
<name>A0A5P3AT36_PHOVU</name>
<dbReference type="EMBL" id="CP043529">
    <property type="protein sequence ID" value="QEW36821.1"/>
    <property type="molecule type" value="Genomic_DNA"/>
</dbReference>